<accession>A0A6N2R768</accession>
<gene>
    <name evidence="1" type="ORF">AULFYP135_00222</name>
</gene>
<name>A0A6N2R768_9FIRM</name>
<reference evidence="1" key="1">
    <citation type="submission" date="2019-11" db="EMBL/GenBank/DDBJ databases">
        <authorList>
            <person name="Feng L."/>
        </authorList>
    </citation>
    <scope>NUCLEOTIDE SEQUENCE</scope>
    <source>
        <strain evidence="1">AundefinedLFYP135</strain>
    </source>
</reference>
<protein>
    <submittedName>
        <fullName evidence="1">Uncharacterized protein</fullName>
    </submittedName>
</protein>
<dbReference type="EMBL" id="CACRSL010000003">
    <property type="protein sequence ID" value="VYS75750.1"/>
    <property type="molecule type" value="Genomic_DNA"/>
</dbReference>
<organism evidence="1">
    <name type="scientific">uncultured Anaerotruncus sp</name>
    <dbReference type="NCBI Taxonomy" id="905011"/>
    <lineage>
        <taxon>Bacteria</taxon>
        <taxon>Bacillati</taxon>
        <taxon>Bacillota</taxon>
        <taxon>Clostridia</taxon>
        <taxon>Eubacteriales</taxon>
        <taxon>Oscillospiraceae</taxon>
        <taxon>Anaerotruncus</taxon>
        <taxon>environmental samples</taxon>
    </lineage>
</organism>
<proteinExistence type="predicted"/>
<evidence type="ECO:0000313" key="1">
    <source>
        <dbReference type="EMBL" id="VYS75750.1"/>
    </source>
</evidence>
<sequence>MASCKFCGKKEPVLYCVCAGCMDKLRPRWISVKEDWNGKI</sequence>
<dbReference type="AlphaFoldDB" id="A0A6N2R768"/>